<keyword evidence="2" id="KW-0808">Transferase</keyword>
<dbReference type="InterPro" id="IPR000489">
    <property type="entry name" value="Pterin-binding_dom"/>
</dbReference>
<feature type="domain" description="Pterin-binding" evidence="3">
    <location>
        <begin position="42"/>
        <end position="294"/>
    </location>
</feature>
<reference evidence="4 5" key="1">
    <citation type="submission" date="2019-03" db="EMBL/GenBank/DDBJ databases">
        <title>Genomic analyses of the natural microbiome of Caenorhabditis elegans.</title>
        <authorList>
            <person name="Samuel B."/>
        </authorList>
    </citation>
    <scope>NUCLEOTIDE SEQUENCE [LARGE SCALE GENOMIC DNA]</scope>
    <source>
        <strain evidence="4 5">JUb65</strain>
    </source>
</reference>
<dbReference type="Gene3D" id="3.20.20.20">
    <property type="entry name" value="Dihydropteroate synthase-like"/>
    <property type="match status" value="1"/>
</dbReference>
<evidence type="ECO:0000313" key="5">
    <source>
        <dbReference type="Proteomes" id="UP000295764"/>
    </source>
</evidence>
<keyword evidence="2" id="KW-0460">Magnesium</keyword>
<dbReference type="EC" id="2.5.1.15" evidence="2"/>
<comment type="function">
    <text evidence="2">Catalyzes the condensation of para-aminobenzoate (pABA) with 6-hydroxymethyl-7,8-dihydropterin diphosphate (DHPt-PP) to form 7,8-dihydropteroate (H2Pte), the immediate precursor of folate derivatives.</text>
</comment>
<dbReference type="GO" id="GO:0004156">
    <property type="term" value="F:dihydropteroate synthase activity"/>
    <property type="evidence" value="ECO:0007669"/>
    <property type="project" value="UniProtKB-EC"/>
</dbReference>
<dbReference type="Proteomes" id="UP000295764">
    <property type="component" value="Unassembled WGS sequence"/>
</dbReference>
<dbReference type="EMBL" id="SNVW01000003">
    <property type="protein sequence ID" value="TDN45364.1"/>
    <property type="molecule type" value="Genomic_DNA"/>
</dbReference>
<dbReference type="PROSITE" id="PS50972">
    <property type="entry name" value="PTERIN_BINDING"/>
    <property type="match status" value="1"/>
</dbReference>
<sequence length="312" mass="33343">MTTERAEPRLPAVSTAPGWVVPDLREPVRTIGRRTFDFDHRIAVMAIVNRTPDSFHDRGATFALDRAVEAAVRAADQGADWVDIGGVKFAPGPELPAAEEIDRVVPVVRQLAQESDVTISVDTFRPEVAAAAIAAGASVVNDTTGLSDPRMAAVVADSDATIVITHSLAEPRRPLAAPPQYDDVTASVVGFLRDRVDRALAAGIPESRVIVDPGHDLNKNTVHTLELTRRLPEVVALGYPVLAAVSNKDFVGESLGRPRGERLAGSLAVATVSAMLGARIVRMHDVAESVDAMRMVEATLGWRAPVEARHNT</sequence>
<dbReference type="InterPro" id="IPR006390">
    <property type="entry name" value="DHP_synth_dom"/>
</dbReference>
<dbReference type="Pfam" id="PF00809">
    <property type="entry name" value="Pterin_bind"/>
    <property type="match status" value="1"/>
</dbReference>
<dbReference type="AlphaFoldDB" id="A0A4R6DLM9"/>
<evidence type="ECO:0000256" key="2">
    <source>
        <dbReference type="RuleBase" id="RU361205"/>
    </source>
</evidence>
<dbReference type="GO" id="GO:0046872">
    <property type="term" value="F:metal ion binding"/>
    <property type="evidence" value="ECO:0007669"/>
    <property type="project" value="UniProtKB-KW"/>
</dbReference>
<dbReference type="GO" id="GO:0046656">
    <property type="term" value="P:folic acid biosynthetic process"/>
    <property type="evidence" value="ECO:0007669"/>
    <property type="project" value="UniProtKB-KW"/>
</dbReference>
<keyword evidence="2" id="KW-0479">Metal-binding</keyword>
<gene>
    <name evidence="4" type="ORF">EDF64_103288</name>
</gene>
<protein>
    <recommendedName>
        <fullName evidence="2">Dihydropteroate synthase</fullName>
        <shortName evidence="2">DHPS</shortName>
        <ecNumber evidence="2">2.5.1.15</ecNumber>
    </recommendedName>
    <alternativeName>
        <fullName evidence="2">Dihydropteroate pyrophosphorylase</fullName>
    </alternativeName>
</protein>
<keyword evidence="2" id="KW-0289">Folate biosynthesis</keyword>
<comment type="pathway">
    <text evidence="2">Cofactor biosynthesis; tetrahydrofolate biosynthesis; 7,8-dihydrofolate from 2-amino-4-hydroxy-6-hydroxymethyl-7,8-dihydropteridine diphosphate and 4-aminobenzoate: step 1/2.</text>
</comment>
<dbReference type="PANTHER" id="PTHR20941:SF8">
    <property type="entry name" value="INACTIVE DIHYDROPTEROATE SYNTHASE 2"/>
    <property type="match status" value="1"/>
</dbReference>
<evidence type="ECO:0000313" key="4">
    <source>
        <dbReference type="EMBL" id="TDN45364.1"/>
    </source>
</evidence>
<accession>A0A4R6DLM9</accession>
<dbReference type="PANTHER" id="PTHR20941">
    <property type="entry name" value="FOLATE SYNTHESIS PROTEINS"/>
    <property type="match status" value="1"/>
</dbReference>
<organism evidence="4 5">
    <name type="scientific">Curtobacterium flaccumfaciens</name>
    <dbReference type="NCBI Taxonomy" id="2035"/>
    <lineage>
        <taxon>Bacteria</taxon>
        <taxon>Bacillati</taxon>
        <taxon>Actinomycetota</taxon>
        <taxon>Actinomycetes</taxon>
        <taxon>Micrococcales</taxon>
        <taxon>Microbacteriaceae</taxon>
        <taxon>Curtobacterium</taxon>
    </lineage>
</organism>
<evidence type="ECO:0000256" key="1">
    <source>
        <dbReference type="ARBA" id="ARBA00009503"/>
    </source>
</evidence>
<dbReference type="RefSeq" id="WP_208108847.1">
    <property type="nucleotide sequence ID" value="NZ_SNVW01000003.1"/>
</dbReference>
<dbReference type="UniPathway" id="UPA00077">
    <property type="reaction ID" value="UER00156"/>
</dbReference>
<dbReference type="CDD" id="cd00739">
    <property type="entry name" value="DHPS"/>
    <property type="match status" value="1"/>
</dbReference>
<comment type="caution">
    <text evidence="4">The sequence shown here is derived from an EMBL/GenBank/DDBJ whole genome shotgun (WGS) entry which is preliminary data.</text>
</comment>
<comment type="similarity">
    <text evidence="1 2">Belongs to the DHPS family.</text>
</comment>
<dbReference type="InterPro" id="IPR011005">
    <property type="entry name" value="Dihydropteroate_synth-like_sf"/>
</dbReference>
<proteinExistence type="inferred from homology"/>
<dbReference type="SUPFAM" id="SSF51717">
    <property type="entry name" value="Dihydropteroate synthetase-like"/>
    <property type="match status" value="1"/>
</dbReference>
<dbReference type="NCBIfam" id="TIGR01496">
    <property type="entry name" value="DHPS"/>
    <property type="match status" value="1"/>
</dbReference>
<comment type="cofactor">
    <cofactor evidence="2">
        <name>Mg(2+)</name>
        <dbReference type="ChEBI" id="CHEBI:18420"/>
    </cofactor>
</comment>
<dbReference type="PROSITE" id="PS00792">
    <property type="entry name" value="DHPS_1"/>
    <property type="match status" value="1"/>
</dbReference>
<name>A0A4R6DLM9_9MICO</name>
<dbReference type="GO" id="GO:0005829">
    <property type="term" value="C:cytosol"/>
    <property type="evidence" value="ECO:0007669"/>
    <property type="project" value="TreeGrafter"/>
</dbReference>
<dbReference type="InterPro" id="IPR045031">
    <property type="entry name" value="DHP_synth-like"/>
</dbReference>
<dbReference type="GO" id="GO:0046654">
    <property type="term" value="P:tetrahydrofolate biosynthetic process"/>
    <property type="evidence" value="ECO:0007669"/>
    <property type="project" value="UniProtKB-UniPathway"/>
</dbReference>
<dbReference type="STRING" id="2035.RU06_02835"/>
<evidence type="ECO:0000259" key="3">
    <source>
        <dbReference type="PROSITE" id="PS50972"/>
    </source>
</evidence>